<keyword evidence="4" id="KW-0472">Membrane</keyword>
<keyword evidence="4" id="KW-0812">Transmembrane</keyword>
<dbReference type="SUPFAM" id="SSF53822">
    <property type="entry name" value="Periplasmic binding protein-like I"/>
    <property type="match status" value="1"/>
</dbReference>
<evidence type="ECO:0000256" key="3">
    <source>
        <dbReference type="ARBA" id="ARBA00022729"/>
    </source>
</evidence>
<dbReference type="Pfam" id="PF13407">
    <property type="entry name" value="Peripla_BP_4"/>
    <property type="match status" value="1"/>
</dbReference>
<dbReference type="PANTHER" id="PTHR46847">
    <property type="entry name" value="D-ALLOSE-BINDING PERIPLASMIC PROTEIN-RELATED"/>
    <property type="match status" value="1"/>
</dbReference>
<comment type="caution">
    <text evidence="6">The sequence shown here is derived from an EMBL/GenBank/DDBJ whole genome shotgun (WGS) entry which is preliminary data.</text>
</comment>
<dbReference type="EMBL" id="JACWFH010000012">
    <property type="protein sequence ID" value="MBY0097230.1"/>
    <property type="molecule type" value="Genomic_DNA"/>
</dbReference>
<keyword evidence="7" id="KW-1185">Reference proteome</keyword>
<dbReference type="CDD" id="cd06314">
    <property type="entry name" value="PBP1_tmGBP"/>
    <property type="match status" value="1"/>
</dbReference>
<accession>A0ABS7K530</accession>
<reference evidence="6 7" key="1">
    <citation type="submission" date="2020-07" db="EMBL/GenBank/DDBJ databases">
        <title>Fungal Genomes of the International Space Station.</title>
        <authorList>
            <person name="Seuylemezian A."/>
            <person name="Singh N.K."/>
            <person name="Wood J."/>
            <person name="Venkateswaran K."/>
        </authorList>
    </citation>
    <scope>NUCLEOTIDE SEQUENCE [LARGE SCALE GENOMIC DNA]</scope>
    <source>
        <strain evidence="6 7">PL-B2</strain>
    </source>
</reference>
<keyword evidence="4" id="KW-1133">Transmembrane helix</keyword>
<proteinExistence type="inferred from homology"/>
<comment type="subcellular location">
    <subcellularLocation>
        <location evidence="1">Cell envelope</location>
    </subcellularLocation>
</comment>
<evidence type="ECO:0000313" key="6">
    <source>
        <dbReference type="EMBL" id="MBY0097230.1"/>
    </source>
</evidence>
<feature type="domain" description="Periplasmic binding protein" evidence="5">
    <location>
        <begin position="63"/>
        <end position="317"/>
    </location>
</feature>
<protein>
    <submittedName>
        <fullName evidence="6">Sugar-binding protein</fullName>
    </submittedName>
</protein>
<evidence type="ECO:0000256" key="4">
    <source>
        <dbReference type="SAM" id="Phobius"/>
    </source>
</evidence>
<evidence type="ECO:0000259" key="5">
    <source>
        <dbReference type="Pfam" id="PF13407"/>
    </source>
</evidence>
<organism evidence="6 7">
    <name type="scientific">Mesobacillus maritimus</name>
    <dbReference type="NCBI Taxonomy" id="1643336"/>
    <lineage>
        <taxon>Bacteria</taxon>
        <taxon>Bacillati</taxon>
        <taxon>Bacillota</taxon>
        <taxon>Bacilli</taxon>
        <taxon>Bacillales</taxon>
        <taxon>Bacillaceae</taxon>
        <taxon>Mesobacillus</taxon>
    </lineage>
</organism>
<sequence length="340" mass="37696">MKSRKHFYNLSHRTLVPQGALVPSLIIVLFISVILTFYFFKETIHIETPMNGKGVASEGDKHFVLIIQELENPYLQELYAGAKAAAGEKDVTIEFWGTAQTNVDDHIKLIEMAIASKVDGILTQGLTHEFEPVINKAVESGIPVIYVDSDIENNDKRTYVGTDNYQAGYEMGVTVLEETSGKTKVGILNGNLINSNLEERVQGFLDAIGTEDRMQVVAIESSNLSKIQGAEKTYRMLKSHPDISIMFGTSALDSFGIVEGIKKANHASEVRVYAFDVLEETIDLLKTGEIHSALKQEPYQMGYTGVNLLLDTIQGKEIEDNIYTPISILTKEDVENETVS</sequence>
<comment type="similarity">
    <text evidence="2">Belongs to the bacterial solute-binding protein 2 family.</text>
</comment>
<dbReference type="InterPro" id="IPR025997">
    <property type="entry name" value="SBP_2_dom"/>
</dbReference>
<dbReference type="Proteomes" id="UP000769780">
    <property type="component" value="Unassembled WGS sequence"/>
</dbReference>
<evidence type="ECO:0000256" key="1">
    <source>
        <dbReference type="ARBA" id="ARBA00004196"/>
    </source>
</evidence>
<dbReference type="Gene3D" id="3.40.50.2300">
    <property type="match status" value="2"/>
</dbReference>
<dbReference type="RefSeq" id="WP_221873457.1">
    <property type="nucleotide sequence ID" value="NZ_JACWFH010000012.1"/>
</dbReference>
<dbReference type="PANTHER" id="PTHR46847:SF1">
    <property type="entry name" value="D-ALLOSE-BINDING PERIPLASMIC PROTEIN-RELATED"/>
    <property type="match status" value="1"/>
</dbReference>
<evidence type="ECO:0000256" key="2">
    <source>
        <dbReference type="ARBA" id="ARBA00007639"/>
    </source>
</evidence>
<gene>
    <name evidence="6" type="ORF">H0185_10540</name>
</gene>
<feature type="transmembrane region" description="Helical" evidence="4">
    <location>
        <begin position="20"/>
        <end position="40"/>
    </location>
</feature>
<name>A0ABS7K530_9BACI</name>
<dbReference type="InterPro" id="IPR028082">
    <property type="entry name" value="Peripla_BP_I"/>
</dbReference>
<keyword evidence="3" id="KW-0732">Signal</keyword>
<evidence type="ECO:0000313" key="7">
    <source>
        <dbReference type="Proteomes" id="UP000769780"/>
    </source>
</evidence>